<gene>
    <name evidence="2" type="ORF">GGP41_004743</name>
</gene>
<feature type="compositionally biased region" description="Low complexity" evidence="1">
    <location>
        <begin position="32"/>
        <end position="46"/>
    </location>
</feature>
<feature type="region of interest" description="Disordered" evidence="1">
    <location>
        <begin position="32"/>
        <end position="55"/>
    </location>
</feature>
<evidence type="ECO:0000313" key="2">
    <source>
        <dbReference type="EMBL" id="KAF5846691.1"/>
    </source>
</evidence>
<dbReference type="EMBL" id="WNKQ01000015">
    <property type="protein sequence ID" value="KAF5846691.1"/>
    <property type="molecule type" value="Genomic_DNA"/>
</dbReference>
<proteinExistence type="predicted"/>
<name>A0A8H6DSD3_COCSA</name>
<comment type="caution">
    <text evidence="2">The sequence shown here is derived from an EMBL/GenBank/DDBJ whole genome shotgun (WGS) entry which is preliminary data.</text>
</comment>
<evidence type="ECO:0000256" key="1">
    <source>
        <dbReference type="SAM" id="MobiDB-lite"/>
    </source>
</evidence>
<dbReference type="Proteomes" id="UP000624244">
    <property type="component" value="Unassembled WGS sequence"/>
</dbReference>
<sequence length="115" mass="12313">MAWHDDGFTSSSRLRKVGSRLATGTGIDSVSAMQCSSSTASPSSAAGDTAQDLRHQPQHEHLRLVCCHGLLLPPLAAPVQFFSRGLRRTLLKSGVLVGHRQVISNPFIQHTDGSP</sequence>
<organism evidence="2 3">
    <name type="scientific">Cochliobolus sativus</name>
    <name type="common">Common root rot and spot blotch fungus</name>
    <name type="synonym">Bipolaris sorokiniana</name>
    <dbReference type="NCBI Taxonomy" id="45130"/>
    <lineage>
        <taxon>Eukaryota</taxon>
        <taxon>Fungi</taxon>
        <taxon>Dikarya</taxon>
        <taxon>Ascomycota</taxon>
        <taxon>Pezizomycotina</taxon>
        <taxon>Dothideomycetes</taxon>
        <taxon>Pleosporomycetidae</taxon>
        <taxon>Pleosporales</taxon>
        <taxon>Pleosporineae</taxon>
        <taxon>Pleosporaceae</taxon>
        <taxon>Bipolaris</taxon>
    </lineage>
</organism>
<dbReference type="AlphaFoldDB" id="A0A8H6DSD3"/>
<accession>A0A8H6DSD3</accession>
<protein>
    <submittedName>
        <fullName evidence="2">Uncharacterized protein</fullName>
    </submittedName>
</protein>
<reference evidence="2" key="1">
    <citation type="submission" date="2019-11" db="EMBL/GenBank/DDBJ databases">
        <title>Bipolaris sorokiniana Genome sequencing.</title>
        <authorList>
            <person name="Wang H."/>
        </authorList>
    </citation>
    <scope>NUCLEOTIDE SEQUENCE</scope>
</reference>
<evidence type="ECO:0000313" key="3">
    <source>
        <dbReference type="Proteomes" id="UP000624244"/>
    </source>
</evidence>